<dbReference type="InterPro" id="IPR033393">
    <property type="entry name" value="NRBF2_MIT"/>
</dbReference>
<evidence type="ECO:0000256" key="1">
    <source>
        <dbReference type="SAM" id="Coils"/>
    </source>
</evidence>
<protein>
    <submittedName>
        <fullName evidence="5">Nuclear receptor-binding factor 2-like</fullName>
    </submittedName>
</protein>
<feature type="domain" description="Nuclear receptor-binding factor 2 MIT" evidence="3">
    <location>
        <begin position="1"/>
        <end position="82"/>
    </location>
</feature>
<dbReference type="FunCoup" id="A0A6P8IKQ0">
    <property type="interactions" value="2020"/>
</dbReference>
<keyword evidence="1" id="KW-0175">Coiled coil</keyword>
<dbReference type="InterPro" id="IPR039679">
    <property type="entry name" value="NRBF2"/>
</dbReference>
<dbReference type="Proteomes" id="UP000515163">
    <property type="component" value="Unplaced"/>
</dbReference>
<keyword evidence="4" id="KW-1185">Reference proteome</keyword>
<dbReference type="Pfam" id="PF17169">
    <property type="entry name" value="NRBF2_MIT"/>
    <property type="match status" value="1"/>
</dbReference>
<accession>A0A6P8IKQ0</accession>
<dbReference type="PANTHER" id="PTHR14964">
    <property type="entry name" value="NUCLEAR RECEPTOR BINDING FACTOR 2"/>
    <property type="match status" value="1"/>
</dbReference>
<dbReference type="InParanoid" id="A0A6P8IKQ0"/>
<feature type="compositionally biased region" description="Acidic residues" evidence="2">
    <location>
        <begin position="208"/>
        <end position="219"/>
    </location>
</feature>
<dbReference type="PANTHER" id="PTHR14964:SF2">
    <property type="entry name" value="NUCLEAR RECEPTOR-BINDING FACTOR 2"/>
    <property type="match status" value="1"/>
</dbReference>
<feature type="coiled-coil region" evidence="1">
    <location>
        <begin position="148"/>
        <end position="196"/>
    </location>
</feature>
<evidence type="ECO:0000256" key="2">
    <source>
        <dbReference type="SAM" id="MobiDB-lite"/>
    </source>
</evidence>
<evidence type="ECO:0000313" key="5">
    <source>
        <dbReference type="RefSeq" id="XP_031567013.1"/>
    </source>
</evidence>
<sequence>MESPLNSAHLQERKAESFLSCHEFSEAIKCYQKAAEYLIEAMKLTQVTQALASIQLQYENSLRQEKVIKDKWQRYEVQQERLRLEKERRLKRELQEKRTEKSPKKLSSDLVDGQKSCEKLDTSTCSLIISAENFSVSSLSSSTEFLTSKDDKDELLELRNQVRDLRIQQLSLTQALEDSNRENTKLKRTVSVLKEILKKELNMDFDEDELAGDIDEESREESNELSNSISGTETINYDVMNEKVEKY</sequence>
<dbReference type="Gene3D" id="1.20.58.80">
    <property type="entry name" value="Phosphotransferase system, lactose/cellobiose-type IIA subunit"/>
    <property type="match status" value="1"/>
</dbReference>
<gene>
    <name evidence="5" type="primary">LOC116301976</name>
</gene>
<proteinExistence type="predicted"/>
<organism evidence="4 5">
    <name type="scientific">Actinia tenebrosa</name>
    <name type="common">Australian red waratah sea anemone</name>
    <dbReference type="NCBI Taxonomy" id="6105"/>
    <lineage>
        <taxon>Eukaryota</taxon>
        <taxon>Metazoa</taxon>
        <taxon>Cnidaria</taxon>
        <taxon>Anthozoa</taxon>
        <taxon>Hexacorallia</taxon>
        <taxon>Actiniaria</taxon>
        <taxon>Actiniidae</taxon>
        <taxon>Actinia</taxon>
    </lineage>
</organism>
<dbReference type="SUPFAM" id="SSF140361">
    <property type="entry name" value="MIT domain-like"/>
    <property type="match status" value="1"/>
</dbReference>
<evidence type="ECO:0000259" key="3">
    <source>
        <dbReference type="Pfam" id="PF17169"/>
    </source>
</evidence>
<dbReference type="OrthoDB" id="3694230at2759"/>
<dbReference type="RefSeq" id="XP_031567013.1">
    <property type="nucleotide sequence ID" value="XM_031711153.1"/>
</dbReference>
<dbReference type="GO" id="GO:0006914">
    <property type="term" value="P:autophagy"/>
    <property type="evidence" value="ECO:0007669"/>
    <property type="project" value="InterPro"/>
</dbReference>
<feature type="region of interest" description="Disordered" evidence="2">
    <location>
        <begin position="208"/>
        <end position="234"/>
    </location>
</feature>
<dbReference type="AlphaFoldDB" id="A0A6P8IKQ0"/>
<name>A0A6P8IKQ0_ACTTE</name>
<dbReference type="KEGG" id="aten:116301976"/>
<evidence type="ECO:0000313" key="4">
    <source>
        <dbReference type="Proteomes" id="UP000515163"/>
    </source>
</evidence>
<reference evidence="5" key="1">
    <citation type="submission" date="2025-08" db="UniProtKB">
        <authorList>
            <consortium name="RefSeq"/>
        </authorList>
    </citation>
    <scope>IDENTIFICATION</scope>
    <source>
        <tissue evidence="5">Tentacle</tissue>
    </source>
</reference>
<dbReference type="GeneID" id="116301976"/>